<evidence type="ECO:0000256" key="4">
    <source>
        <dbReference type="ARBA" id="ARBA00023015"/>
    </source>
</evidence>
<reference evidence="12" key="1">
    <citation type="submission" date="2025-08" db="UniProtKB">
        <authorList>
            <consortium name="RefSeq"/>
        </authorList>
    </citation>
    <scope>IDENTIFICATION</scope>
</reference>
<dbReference type="InterPro" id="IPR001628">
    <property type="entry name" value="Znf_hrmn_rcpt"/>
</dbReference>
<feature type="compositionally biased region" description="Polar residues" evidence="9">
    <location>
        <begin position="232"/>
        <end position="246"/>
    </location>
</feature>
<dbReference type="PANTHER" id="PTHR47630">
    <property type="entry name" value="NUCLEAR HORMONE RECEPTOR FAMILY-RELATED-RELATED"/>
    <property type="match status" value="1"/>
</dbReference>
<feature type="compositionally biased region" description="Polar residues" evidence="9">
    <location>
        <begin position="565"/>
        <end position="586"/>
    </location>
</feature>
<dbReference type="GO" id="GO:0003700">
    <property type="term" value="F:DNA-binding transcription factor activity"/>
    <property type="evidence" value="ECO:0007669"/>
    <property type="project" value="InterPro"/>
</dbReference>
<feature type="compositionally biased region" description="Polar residues" evidence="9">
    <location>
        <begin position="603"/>
        <end position="634"/>
    </location>
</feature>
<feature type="region of interest" description="Disordered" evidence="9">
    <location>
        <begin position="478"/>
        <end position="504"/>
    </location>
</feature>
<accession>A0A9W3BG30</accession>
<evidence type="ECO:0000259" key="10">
    <source>
        <dbReference type="PROSITE" id="PS51030"/>
    </source>
</evidence>
<dbReference type="OrthoDB" id="6162442at2759"/>
<evidence type="ECO:0000313" key="12">
    <source>
        <dbReference type="RefSeq" id="XP_055898398.1"/>
    </source>
</evidence>
<dbReference type="SMART" id="SM00399">
    <property type="entry name" value="ZnF_C4"/>
    <property type="match status" value="1"/>
</dbReference>
<evidence type="ECO:0000256" key="6">
    <source>
        <dbReference type="ARBA" id="ARBA00023163"/>
    </source>
</evidence>
<keyword evidence="6" id="KW-0804">Transcription</keyword>
<feature type="region of interest" description="Disordered" evidence="9">
    <location>
        <begin position="232"/>
        <end position="276"/>
    </location>
</feature>
<evidence type="ECO:0000256" key="3">
    <source>
        <dbReference type="ARBA" id="ARBA00022833"/>
    </source>
</evidence>
<feature type="compositionally biased region" description="Basic and acidic residues" evidence="9">
    <location>
        <begin position="542"/>
        <end position="555"/>
    </location>
</feature>
<organism evidence="11 12">
    <name type="scientific">Biomphalaria glabrata</name>
    <name type="common">Bloodfluke planorb</name>
    <name type="synonym">Freshwater snail</name>
    <dbReference type="NCBI Taxonomy" id="6526"/>
    <lineage>
        <taxon>Eukaryota</taxon>
        <taxon>Metazoa</taxon>
        <taxon>Spiralia</taxon>
        <taxon>Lophotrochozoa</taxon>
        <taxon>Mollusca</taxon>
        <taxon>Gastropoda</taxon>
        <taxon>Heterobranchia</taxon>
        <taxon>Euthyneura</taxon>
        <taxon>Panpulmonata</taxon>
        <taxon>Hygrophila</taxon>
        <taxon>Lymnaeoidea</taxon>
        <taxon>Planorbidae</taxon>
        <taxon>Biomphalaria</taxon>
    </lineage>
</organism>
<gene>
    <name evidence="12" type="primary">LOC129928346</name>
</gene>
<dbReference type="InterPro" id="IPR052499">
    <property type="entry name" value="C.elegans_NHRs"/>
</dbReference>
<feature type="region of interest" description="Disordered" evidence="9">
    <location>
        <begin position="542"/>
        <end position="634"/>
    </location>
</feature>
<keyword evidence="5" id="KW-0238">DNA-binding</keyword>
<keyword evidence="11" id="KW-1185">Reference proteome</keyword>
<evidence type="ECO:0000256" key="5">
    <source>
        <dbReference type="ARBA" id="ARBA00023125"/>
    </source>
</evidence>
<dbReference type="InterPro" id="IPR013088">
    <property type="entry name" value="Znf_NHR/GATA"/>
</dbReference>
<evidence type="ECO:0000256" key="8">
    <source>
        <dbReference type="ARBA" id="ARBA00023242"/>
    </source>
</evidence>
<dbReference type="PROSITE" id="PS51030">
    <property type="entry name" value="NUCLEAR_REC_DBD_2"/>
    <property type="match status" value="1"/>
</dbReference>
<feature type="domain" description="Nuclear receptor" evidence="10">
    <location>
        <begin position="5"/>
        <end position="83"/>
    </location>
</feature>
<dbReference type="GO" id="GO:0043565">
    <property type="term" value="F:sequence-specific DNA binding"/>
    <property type="evidence" value="ECO:0007669"/>
    <property type="project" value="InterPro"/>
</dbReference>
<evidence type="ECO:0000256" key="1">
    <source>
        <dbReference type="ARBA" id="ARBA00022723"/>
    </source>
</evidence>
<feature type="compositionally biased region" description="Polar residues" evidence="9">
    <location>
        <begin position="487"/>
        <end position="504"/>
    </location>
</feature>
<keyword evidence="4" id="KW-0805">Transcription regulation</keyword>
<dbReference type="AlphaFoldDB" id="A0A9W3BG30"/>
<feature type="region of interest" description="Disordered" evidence="9">
    <location>
        <begin position="433"/>
        <end position="464"/>
    </location>
</feature>
<name>A0A9W3BG30_BIOGL</name>
<keyword evidence="7" id="KW-0675">Receptor</keyword>
<evidence type="ECO:0000256" key="2">
    <source>
        <dbReference type="ARBA" id="ARBA00022771"/>
    </source>
</evidence>
<dbReference type="Gene3D" id="3.30.50.10">
    <property type="entry name" value="Erythroid Transcription Factor GATA-1, subunit A"/>
    <property type="match status" value="1"/>
</dbReference>
<evidence type="ECO:0000313" key="11">
    <source>
        <dbReference type="Proteomes" id="UP001165740"/>
    </source>
</evidence>
<dbReference type="GeneID" id="129928346"/>
<keyword evidence="1" id="KW-0479">Metal-binding</keyword>
<dbReference type="PROSITE" id="PS00031">
    <property type="entry name" value="NUCLEAR_REC_DBD_1"/>
    <property type="match status" value="1"/>
</dbReference>
<keyword evidence="8" id="KW-0539">Nucleus</keyword>
<dbReference type="Proteomes" id="UP001165740">
    <property type="component" value="Chromosome 9"/>
</dbReference>
<evidence type="ECO:0000256" key="9">
    <source>
        <dbReference type="SAM" id="MobiDB-lite"/>
    </source>
</evidence>
<dbReference type="PANTHER" id="PTHR47630:SF5">
    <property type="entry name" value="NR LBD DOMAIN-CONTAINING PROTEIN"/>
    <property type="match status" value="1"/>
</dbReference>
<dbReference type="RefSeq" id="XP_055898398.1">
    <property type="nucleotide sequence ID" value="XM_056042423.1"/>
</dbReference>
<dbReference type="Pfam" id="PF00105">
    <property type="entry name" value="zf-C4"/>
    <property type="match status" value="1"/>
</dbReference>
<keyword evidence="2" id="KW-0863">Zinc-finger</keyword>
<sequence>MDPCHNICVVCGEHSDQVSLHYARPLCNGCRAFFKRSVQGKVRFTGCKTGKNCKVNIESRKSCKSCRWDACVRAGVDVTKVQPSKENEQENGFNDSLNQSHLWFGSNFGMTTSWETSQLALPPAAPTYLPLHVAYQSGLYPSHYHTSLSSNHIVDSHLAGGLSMHPRLLPSHGFISSSSASIPSWLWSSQKYVSQPGHQQTSQLGSLDSAFKPYNPGVTSALADLSSSNINTSDVEQRTSTPNSHSIVPALESSPSTPKYSWTLRPNDKSDNSFTLGAQIDGNSSAGKEEKESTAYAQQWIELNSNQTEQPVSSLLAAYQNCNIKNNDSPKTSLTHPGKSIEQSKNSKAFMISELLKDSDGDKISKNVDHYNQLTTTSINTPNGVMYQPKYFPMPHSFTPQTYFAQSVKESDRKYEAADMILPVMSSTGHGFTLGGPFFPEQQDNPPTSPPSPLDGSPAHYKSYEDVSSPELHVDCENITDDESSGTDHCSSSDGLPSQTYTNGLSLEGNAQVSECYTERLESNNAGSFNYHESLPLDHKRQEAEVTDQQLKDNGDDSGIGASVTHLSVTTNMTDTKENVSTSSPRATKRRVHSEPVLADMTPSKQLKLSVQSKRQGMQTGPGFTSTPITKKSK</sequence>
<dbReference type="GO" id="GO:0008270">
    <property type="term" value="F:zinc ion binding"/>
    <property type="evidence" value="ECO:0007669"/>
    <property type="project" value="UniProtKB-KW"/>
</dbReference>
<dbReference type="SUPFAM" id="SSF57716">
    <property type="entry name" value="Glucocorticoid receptor-like (DNA-binding domain)"/>
    <property type="match status" value="1"/>
</dbReference>
<evidence type="ECO:0000256" key="7">
    <source>
        <dbReference type="ARBA" id="ARBA00023170"/>
    </source>
</evidence>
<keyword evidence="3" id="KW-0862">Zinc</keyword>
<protein>
    <submittedName>
        <fullName evidence="12">Nuclear hormone receptor family member nhr-41-like</fullName>
    </submittedName>
</protein>
<proteinExistence type="predicted"/>